<protein>
    <submittedName>
        <fullName evidence="5">23200_t:CDS:1</fullName>
    </submittedName>
</protein>
<feature type="domain" description="Chromo" evidence="4">
    <location>
        <begin position="64"/>
        <end position="122"/>
    </location>
</feature>
<evidence type="ECO:0000256" key="1">
    <source>
        <dbReference type="ARBA" id="ARBA00004123"/>
    </source>
</evidence>
<dbReference type="CDD" id="cd18657">
    <property type="entry name" value="CSD_Swi6"/>
    <property type="match status" value="1"/>
</dbReference>
<comment type="caution">
    <text evidence="5">The sequence shown here is derived from an EMBL/GenBank/DDBJ whole genome shotgun (WGS) entry which is preliminary data.</text>
</comment>
<dbReference type="InterPro" id="IPR016197">
    <property type="entry name" value="Chromo-like_dom_sf"/>
</dbReference>
<proteinExistence type="predicted"/>
<dbReference type="InterPro" id="IPR000953">
    <property type="entry name" value="Chromo/chromo_shadow_dom"/>
</dbReference>
<dbReference type="PROSITE" id="PS50013">
    <property type="entry name" value="CHROMO_2"/>
    <property type="match status" value="1"/>
</dbReference>
<dbReference type="Pfam" id="PF00385">
    <property type="entry name" value="Chromo"/>
    <property type="match status" value="1"/>
</dbReference>
<feature type="compositionally biased region" description="Polar residues" evidence="3">
    <location>
        <begin position="119"/>
        <end position="129"/>
    </location>
</feature>
<organism evidence="5 6">
    <name type="scientific">Gigaspora margarita</name>
    <dbReference type="NCBI Taxonomy" id="4874"/>
    <lineage>
        <taxon>Eukaryota</taxon>
        <taxon>Fungi</taxon>
        <taxon>Fungi incertae sedis</taxon>
        <taxon>Mucoromycota</taxon>
        <taxon>Glomeromycotina</taxon>
        <taxon>Glomeromycetes</taxon>
        <taxon>Diversisporales</taxon>
        <taxon>Gigasporaceae</taxon>
        <taxon>Gigaspora</taxon>
    </lineage>
</organism>
<dbReference type="PANTHER" id="PTHR22812">
    <property type="entry name" value="CHROMOBOX PROTEIN"/>
    <property type="match status" value="1"/>
</dbReference>
<dbReference type="InterPro" id="IPR051219">
    <property type="entry name" value="Heterochromatin_chromo-domain"/>
</dbReference>
<evidence type="ECO:0000259" key="4">
    <source>
        <dbReference type="PROSITE" id="PS50013"/>
    </source>
</evidence>
<evidence type="ECO:0000256" key="2">
    <source>
        <dbReference type="ARBA" id="ARBA00023242"/>
    </source>
</evidence>
<keyword evidence="2" id="KW-0539">Nucleus</keyword>
<evidence type="ECO:0000313" key="6">
    <source>
        <dbReference type="Proteomes" id="UP000789901"/>
    </source>
</evidence>
<reference evidence="5 6" key="1">
    <citation type="submission" date="2021-06" db="EMBL/GenBank/DDBJ databases">
        <authorList>
            <person name="Kallberg Y."/>
            <person name="Tangrot J."/>
            <person name="Rosling A."/>
        </authorList>
    </citation>
    <scope>NUCLEOTIDE SEQUENCE [LARGE SCALE GENOMIC DNA]</scope>
    <source>
        <strain evidence="5 6">120-4 pot B 10/14</strain>
    </source>
</reference>
<name>A0ABN7UPN1_GIGMA</name>
<dbReference type="InterPro" id="IPR023779">
    <property type="entry name" value="Chromodomain_CS"/>
</dbReference>
<dbReference type="EMBL" id="CAJVQB010004350">
    <property type="protein sequence ID" value="CAG8633460.1"/>
    <property type="molecule type" value="Genomic_DNA"/>
</dbReference>
<dbReference type="SMART" id="SM00298">
    <property type="entry name" value="CHROMO"/>
    <property type="match status" value="1"/>
</dbReference>
<feature type="compositionally biased region" description="Polar residues" evidence="3">
    <location>
        <begin position="151"/>
        <end position="165"/>
    </location>
</feature>
<gene>
    <name evidence="5" type="ORF">GMARGA_LOCUS8458</name>
</gene>
<keyword evidence="6" id="KW-1185">Reference proteome</keyword>
<dbReference type="SUPFAM" id="SSF54160">
    <property type="entry name" value="Chromo domain-like"/>
    <property type="match status" value="2"/>
</dbReference>
<dbReference type="PROSITE" id="PS00598">
    <property type="entry name" value="CHROMO_1"/>
    <property type="match status" value="1"/>
</dbReference>
<dbReference type="InterPro" id="IPR017984">
    <property type="entry name" value="Chromo_dom_subgr"/>
</dbReference>
<evidence type="ECO:0000313" key="5">
    <source>
        <dbReference type="EMBL" id="CAG8633460.1"/>
    </source>
</evidence>
<dbReference type="SMART" id="SM00300">
    <property type="entry name" value="ChSh"/>
    <property type="match status" value="1"/>
</dbReference>
<dbReference type="Gene3D" id="2.40.50.40">
    <property type="match status" value="2"/>
</dbReference>
<evidence type="ECO:0000256" key="3">
    <source>
        <dbReference type="SAM" id="MobiDB-lite"/>
    </source>
</evidence>
<feature type="non-terminal residue" evidence="5">
    <location>
        <position position="1"/>
    </location>
</feature>
<accession>A0ABN7UPN1</accession>
<dbReference type="PRINTS" id="PR00504">
    <property type="entry name" value="CHROMODOMAIN"/>
</dbReference>
<comment type="subcellular location">
    <subcellularLocation>
        <location evidence="1">Nucleus</location>
    </subcellularLocation>
</comment>
<feature type="region of interest" description="Disordered" evidence="3">
    <location>
        <begin position="113"/>
        <end position="200"/>
    </location>
</feature>
<sequence>EKGKTFPHRTRSLAYFLEKMDISRPFKWTAGNQREMTEMNGENGKKIDGTDSDATIDTWYENEYVVEKVIGHRFVNGQLQYYLKWKDYSDEDNTWEDESDIFATSLVEEYWANQGGRPMNNTSSTSASVPNRRRRRYPHNAKDNDGDTFMLGSTNYDDNNDNQAKLNRRESASVPQDDGYLANYKPVPAMPKLNKRPGQLSVSNPEIEEDMWEDNVHHIETVERDKETKELLIYIKWVNGSRSCHKASVANKKCPQAVIEFYEKHLRFHEETVEN</sequence>
<dbReference type="InterPro" id="IPR023780">
    <property type="entry name" value="Chromo_domain"/>
</dbReference>
<dbReference type="Pfam" id="PF01393">
    <property type="entry name" value="Chromo_shadow"/>
    <property type="match status" value="1"/>
</dbReference>
<dbReference type="InterPro" id="IPR008251">
    <property type="entry name" value="Chromo_shadow_dom"/>
</dbReference>
<dbReference type="Proteomes" id="UP000789901">
    <property type="component" value="Unassembled WGS sequence"/>
</dbReference>
<dbReference type="CDD" id="cd00024">
    <property type="entry name" value="CD_CSD"/>
    <property type="match status" value="1"/>
</dbReference>